<protein>
    <recommendedName>
        <fullName evidence="3">DUF4258 domain-containing protein</fullName>
    </recommendedName>
</protein>
<evidence type="ECO:0000313" key="2">
    <source>
        <dbReference type="Proteomes" id="UP000232163"/>
    </source>
</evidence>
<name>A0A2N9W356_9HYPH</name>
<organism evidence="1 2">
    <name type="scientific">Phyllobacterium zundukense</name>
    <dbReference type="NCBI Taxonomy" id="1867719"/>
    <lineage>
        <taxon>Bacteria</taxon>
        <taxon>Pseudomonadati</taxon>
        <taxon>Pseudomonadota</taxon>
        <taxon>Alphaproteobacteria</taxon>
        <taxon>Hyphomicrobiales</taxon>
        <taxon>Phyllobacteriaceae</taxon>
        <taxon>Phyllobacterium</taxon>
    </lineage>
</organism>
<evidence type="ECO:0000313" key="1">
    <source>
        <dbReference type="EMBL" id="PIO46174.1"/>
    </source>
</evidence>
<accession>A0A2N9W356</accession>
<dbReference type="KEGG" id="pht:BLM14_21810"/>
<dbReference type="Proteomes" id="UP000232163">
    <property type="component" value="Unassembled WGS sequence"/>
</dbReference>
<keyword evidence="2" id="KW-1185">Reference proteome</keyword>
<comment type="caution">
    <text evidence="1">The sequence shown here is derived from an EMBL/GenBank/DDBJ whole genome shotgun (WGS) entry which is preliminary data.</text>
</comment>
<gene>
    <name evidence="1" type="ORF">B5P45_03420</name>
</gene>
<dbReference type="AlphaFoldDB" id="A0A2N9W356"/>
<evidence type="ECO:0008006" key="3">
    <source>
        <dbReference type="Google" id="ProtNLM"/>
    </source>
</evidence>
<sequence>MIHNEYRDGVRLGGIVTTTQPWNPGRATDEIRAIAKDRKLVLSYKLHAGERLAERNLIMSDVLYALRNGFVYQQPIPATRAGHFRYRVECRTPNSGSRAIGVVVIPAKTGCLIKIISVMWIDEYERIAGSIIGVEEDE</sequence>
<reference evidence="1 2" key="1">
    <citation type="journal article" date="2017" name="Int J Environ Stud">
        <title>Does the Miocene-Pliocene relict legume Oxytropis triphylla form nitrogen-fixing nodules with a combination of bacterial strains?</title>
        <authorList>
            <person name="Safronova V."/>
            <person name="Belimov A."/>
            <person name="Sazanova A."/>
            <person name="Kuznetsova I."/>
            <person name="Popova J."/>
            <person name="Andronov E."/>
            <person name="Verkhozina A."/>
            <person name="Tikhonovich I."/>
        </authorList>
    </citation>
    <scope>NUCLEOTIDE SEQUENCE [LARGE SCALE GENOMIC DNA]</scope>
    <source>
        <strain evidence="1 2">Tri-38</strain>
    </source>
</reference>
<dbReference type="EMBL" id="MZMT01000005">
    <property type="protein sequence ID" value="PIO46174.1"/>
    <property type="molecule type" value="Genomic_DNA"/>
</dbReference>
<dbReference type="InterPro" id="IPR025354">
    <property type="entry name" value="DUF4258"/>
</dbReference>
<dbReference type="Pfam" id="PF14076">
    <property type="entry name" value="DUF4258"/>
    <property type="match status" value="1"/>
</dbReference>
<proteinExistence type="predicted"/>